<dbReference type="CDD" id="cd09076">
    <property type="entry name" value="L1-EN"/>
    <property type="match status" value="1"/>
</dbReference>
<protein>
    <submittedName>
        <fullName evidence="3">Endonuclease/exonuclease/phosphatase domain-containing protein</fullName>
    </submittedName>
</protein>
<feature type="domain" description="Endonuclease/exonuclease/phosphatase" evidence="1">
    <location>
        <begin position="64"/>
        <end position="300"/>
    </location>
</feature>
<evidence type="ECO:0000313" key="3">
    <source>
        <dbReference type="WBParaSite" id="PSAMB.scaffold6304size9775.g28261.t1"/>
    </source>
</evidence>
<dbReference type="AlphaFoldDB" id="A0A914X4G2"/>
<dbReference type="Gene3D" id="3.60.10.10">
    <property type="entry name" value="Endonuclease/exonuclease/phosphatase"/>
    <property type="match status" value="1"/>
</dbReference>
<evidence type="ECO:0000313" key="2">
    <source>
        <dbReference type="Proteomes" id="UP000887566"/>
    </source>
</evidence>
<dbReference type="WBParaSite" id="PSAMB.scaffold6304size9775.g28261.t1">
    <property type="protein sequence ID" value="PSAMB.scaffold6304size9775.g28261.t1"/>
    <property type="gene ID" value="PSAMB.scaffold6304size9775.g28261"/>
</dbReference>
<dbReference type="PANTHER" id="PTHR23227:SF67">
    <property type="entry name" value="CRANIOFACIAL DEVELOPMENT PROTEIN 2-LIKE"/>
    <property type="match status" value="1"/>
</dbReference>
<keyword evidence="2" id="KW-1185">Reference proteome</keyword>
<evidence type="ECO:0000259" key="1">
    <source>
        <dbReference type="Pfam" id="PF03372"/>
    </source>
</evidence>
<name>A0A914X4G2_9BILA</name>
<dbReference type="InterPro" id="IPR036691">
    <property type="entry name" value="Endo/exonu/phosph_ase_sf"/>
</dbReference>
<sequence>MTANVNTVAYNTAASRAADVPALIVQGPGKEYTTSLRTATTTTTTSATATRRLMTPKQEVRIAAWNVRTGHQVGQKETIARELQWCKVGVAALSELQLTGSGTTVIQLPDSDKYTTLYYSGGSKHAEGVGFALSKETAASVLCFRPLSSRLAILTLTGTVRTHIFLIYAPTEVSPDSTKDDFYSDLQEAIDSVPTKDLLLLAGDFNAHVGTNRSGWEEILGNFSHGTANDNGLRLLSFASANNLVVGNSLFQHPWKHQVTWRAPNGKDTSVLDYILINKCFHSSLKDVRSMRSADCGSDHHLVRA</sequence>
<dbReference type="GO" id="GO:0003824">
    <property type="term" value="F:catalytic activity"/>
    <property type="evidence" value="ECO:0007669"/>
    <property type="project" value="InterPro"/>
</dbReference>
<accession>A0A914X4G2</accession>
<dbReference type="PANTHER" id="PTHR23227">
    <property type="entry name" value="BUCENTAUR RELATED"/>
    <property type="match status" value="1"/>
</dbReference>
<proteinExistence type="predicted"/>
<dbReference type="Pfam" id="PF03372">
    <property type="entry name" value="Exo_endo_phos"/>
    <property type="match status" value="1"/>
</dbReference>
<dbReference type="SUPFAM" id="SSF56219">
    <property type="entry name" value="DNase I-like"/>
    <property type="match status" value="1"/>
</dbReference>
<dbReference type="InterPro" id="IPR027124">
    <property type="entry name" value="Swc5/CFDP1/2"/>
</dbReference>
<reference evidence="3" key="1">
    <citation type="submission" date="2022-11" db="UniProtKB">
        <authorList>
            <consortium name="WormBaseParasite"/>
        </authorList>
    </citation>
    <scope>IDENTIFICATION</scope>
</reference>
<dbReference type="InterPro" id="IPR005135">
    <property type="entry name" value="Endo/exonuclease/phosphatase"/>
</dbReference>
<dbReference type="Proteomes" id="UP000887566">
    <property type="component" value="Unplaced"/>
</dbReference>
<organism evidence="2 3">
    <name type="scientific">Plectus sambesii</name>
    <dbReference type="NCBI Taxonomy" id="2011161"/>
    <lineage>
        <taxon>Eukaryota</taxon>
        <taxon>Metazoa</taxon>
        <taxon>Ecdysozoa</taxon>
        <taxon>Nematoda</taxon>
        <taxon>Chromadorea</taxon>
        <taxon>Plectida</taxon>
        <taxon>Plectina</taxon>
        <taxon>Plectoidea</taxon>
        <taxon>Plectidae</taxon>
        <taxon>Plectus</taxon>
    </lineage>
</organism>